<keyword evidence="5 7" id="KW-0807">Transducer</keyword>
<dbReference type="EMBL" id="BMIJ01000001">
    <property type="protein sequence ID" value="GGB81882.1"/>
    <property type="molecule type" value="Genomic_DNA"/>
</dbReference>
<dbReference type="PANTHER" id="PTHR32089:SF119">
    <property type="entry name" value="METHYL-ACCEPTING CHEMOTAXIS PROTEIN CTPL"/>
    <property type="match status" value="1"/>
</dbReference>
<feature type="domain" description="Methyl-accepting transducer" evidence="9">
    <location>
        <begin position="342"/>
        <end position="578"/>
    </location>
</feature>
<name>A0ABQ1K145_9GAMM</name>
<dbReference type="PANTHER" id="PTHR32089">
    <property type="entry name" value="METHYL-ACCEPTING CHEMOTAXIS PROTEIN MCPB"/>
    <property type="match status" value="1"/>
</dbReference>
<feature type="transmembrane region" description="Helical" evidence="8">
    <location>
        <begin position="12"/>
        <end position="31"/>
    </location>
</feature>
<feature type="transmembrane region" description="Helical" evidence="8">
    <location>
        <begin position="263"/>
        <end position="282"/>
    </location>
</feature>
<dbReference type="InterPro" id="IPR004089">
    <property type="entry name" value="MCPsignal_dom"/>
</dbReference>
<keyword evidence="4 8" id="KW-0472">Membrane</keyword>
<feature type="domain" description="HAMP" evidence="10">
    <location>
        <begin position="283"/>
        <end position="337"/>
    </location>
</feature>
<dbReference type="CDD" id="cd06225">
    <property type="entry name" value="HAMP"/>
    <property type="match status" value="1"/>
</dbReference>
<dbReference type="PROSITE" id="PS50111">
    <property type="entry name" value="CHEMOTAXIS_TRANSDUC_2"/>
    <property type="match status" value="1"/>
</dbReference>
<evidence type="ECO:0000256" key="7">
    <source>
        <dbReference type="PROSITE-ProRule" id="PRU00284"/>
    </source>
</evidence>
<organism evidence="11 12">
    <name type="scientific">Marinobacterium zhoushanense</name>
    <dbReference type="NCBI Taxonomy" id="1679163"/>
    <lineage>
        <taxon>Bacteria</taxon>
        <taxon>Pseudomonadati</taxon>
        <taxon>Pseudomonadota</taxon>
        <taxon>Gammaproteobacteria</taxon>
        <taxon>Oceanospirillales</taxon>
        <taxon>Oceanospirillaceae</taxon>
        <taxon>Marinobacterium</taxon>
    </lineage>
</organism>
<evidence type="ECO:0000256" key="1">
    <source>
        <dbReference type="ARBA" id="ARBA00004141"/>
    </source>
</evidence>
<sequence length="614" mass="67479">MTLPKLGFKQSLLLVVLLTTFGFSFLVYMSISTLIHQTDAAKKVDILGSWVISVSNIKADVSIASRLTPEEGPEKLDQLYNNKFQELESLRELGMRDAVTLEADLEDWTNTYKQQLTLKKQIGTGNNDGQRALVTQALNELKNNSFSFMDEDLRTLSDVVYQLIEHRSMKSMDTYEQVKSHIEKSLETRGFLKAFEQYLSKLDQEMLQLSGLISQYLLLDVKNNSKLAALNNDVDKILDNVLKELSSARKRAEETSNSARTTILIAGILVTSFCMLLLLITWRRSTRSLSATLICLEQIASGDLSLRMPVSNGTQDEFDRLGSAVNHLTVALGSILNSVKGSSGQLLHMSSELNDTMKLQVHESEQIESETSTVAASIEEISHTVAGMAQASEETNKLSVKALTATENGGLVITYALGLLEQLSNLFEHIHGQLNDLNSASTRVDNVTGIINGLAEQTNLLALNAAIEAARAGEAGRGFSVVADEVRALAEKTVVATTNINTIILDMKQQMQKILGSMEDGRSQVSASRDSGDKAISEMNQISQLFSQVSDRNQQQAVSIEEISSTAHAIAESMNTVLKNVSKSSDRSREIGSFSTDVLEHADKLLELTNEFRC</sequence>
<comment type="similarity">
    <text evidence="6">Belongs to the methyl-accepting chemotaxis (MCP) protein family.</text>
</comment>
<evidence type="ECO:0000256" key="4">
    <source>
        <dbReference type="ARBA" id="ARBA00023136"/>
    </source>
</evidence>
<accession>A0ABQ1K145</accession>
<dbReference type="SUPFAM" id="SSF58104">
    <property type="entry name" value="Methyl-accepting chemotaxis protein (MCP) signaling domain"/>
    <property type="match status" value="1"/>
</dbReference>
<dbReference type="InterPro" id="IPR003660">
    <property type="entry name" value="HAMP_dom"/>
</dbReference>
<evidence type="ECO:0000259" key="9">
    <source>
        <dbReference type="PROSITE" id="PS50111"/>
    </source>
</evidence>
<keyword evidence="2 8" id="KW-0812">Transmembrane</keyword>
<gene>
    <name evidence="11" type="ORF">GCM10011352_04570</name>
</gene>
<dbReference type="SMART" id="SM00283">
    <property type="entry name" value="MA"/>
    <property type="match status" value="1"/>
</dbReference>
<protein>
    <submittedName>
        <fullName evidence="11">Methyl-accepting chemotaxis protein</fullName>
    </submittedName>
</protein>
<evidence type="ECO:0000256" key="3">
    <source>
        <dbReference type="ARBA" id="ARBA00022989"/>
    </source>
</evidence>
<dbReference type="Pfam" id="PF00015">
    <property type="entry name" value="MCPsignal"/>
    <property type="match status" value="1"/>
</dbReference>
<comment type="caution">
    <text evidence="11">The sequence shown here is derived from an EMBL/GenBank/DDBJ whole genome shotgun (WGS) entry which is preliminary data.</text>
</comment>
<dbReference type="Gene3D" id="1.10.287.950">
    <property type="entry name" value="Methyl-accepting chemotaxis protein"/>
    <property type="match status" value="1"/>
</dbReference>
<proteinExistence type="inferred from homology"/>
<keyword evidence="12" id="KW-1185">Reference proteome</keyword>
<evidence type="ECO:0000256" key="8">
    <source>
        <dbReference type="SAM" id="Phobius"/>
    </source>
</evidence>
<comment type="subcellular location">
    <subcellularLocation>
        <location evidence="1">Membrane</location>
        <topology evidence="1">Multi-pass membrane protein</topology>
    </subcellularLocation>
</comment>
<evidence type="ECO:0000259" key="10">
    <source>
        <dbReference type="PROSITE" id="PS50885"/>
    </source>
</evidence>
<dbReference type="Proteomes" id="UP000629025">
    <property type="component" value="Unassembled WGS sequence"/>
</dbReference>
<evidence type="ECO:0000256" key="2">
    <source>
        <dbReference type="ARBA" id="ARBA00022692"/>
    </source>
</evidence>
<dbReference type="RefSeq" id="WP_188745476.1">
    <property type="nucleotide sequence ID" value="NZ_BMIJ01000001.1"/>
</dbReference>
<dbReference type="PROSITE" id="PS50885">
    <property type="entry name" value="HAMP"/>
    <property type="match status" value="1"/>
</dbReference>
<keyword evidence="3 8" id="KW-1133">Transmembrane helix</keyword>
<evidence type="ECO:0000313" key="11">
    <source>
        <dbReference type="EMBL" id="GGB81882.1"/>
    </source>
</evidence>
<dbReference type="SMART" id="SM00304">
    <property type="entry name" value="HAMP"/>
    <property type="match status" value="1"/>
</dbReference>
<evidence type="ECO:0000313" key="12">
    <source>
        <dbReference type="Proteomes" id="UP000629025"/>
    </source>
</evidence>
<evidence type="ECO:0000256" key="6">
    <source>
        <dbReference type="ARBA" id="ARBA00029447"/>
    </source>
</evidence>
<reference evidence="12" key="1">
    <citation type="journal article" date="2019" name="Int. J. Syst. Evol. Microbiol.">
        <title>The Global Catalogue of Microorganisms (GCM) 10K type strain sequencing project: providing services to taxonomists for standard genome sequencing and annotation.</title>
        <authorList>
            <consortium name="The Broad Institute Genomics Platform"/>
            <consortium name="The Broad Institute Genome Sequencing Center for Infectious Disease"/>
            <person name="Wu L."/>
            <person name="Ma J."/>
        </authorList>
    </citation>
    <scope>NUCLEOTIDE SEQUENCE [LARGE SCALE GENOMIC DNA]</scope>
    <source>
        <strain evidence="12">CGMCC 1.15341</strain>
    </source>
</reference>
<evidence type="ECO:0000256" key="5">
    <source>
        <dbReference type="ARBA" id="ARBA00023224"/>
    </source>
</evidence>